<sequence length="155" mass="17275">MFQDANDQGKQLIRTFSPKAEPVWYKPLAQQTNISNTLIFLIVHMALRVYSGILTSQDSLAEIFSLLKKKVEDTVSDGISRADQNLPPAGPDTMQIFPDTDTVLPPPSLSTPDTKPNKSKKVTPKSIEKVYVNQIILNDKMNNVRDIFVYDVPAG</sequence>
<feature type="region of interest" description="Disordered" evidence="1">
    <location>
        <begin position="98"/>
        <end position="122"/>
    </location>
</feature>
<gene>
    <name evidence="3" type="ORF">RCL2_002081400</name>
    <name evidence="2" type="ORF">RclHR1_01000030</name>
</gene>
<reference evidence="2 4" key="1">
    <citation type="submission" date="2017-11" db="EMBL/GenBank/DDBJ databases">
        <title>The genome of Rhizophagus clarus HR1 reveals common genetic basis of auxotrophy among arbuscular mycorrhizal fungi.</title>
        <authorList>
            <person name="Kobayashi Y."/>
        </authorList>
    </citation>
    <scope>NUCLEOTIDE SEQUENCE [LARGE SCALE GENOMIC DNA]</scope>
    <source>
        <strain evidence="2 4">HR1</strain>
    </source>
</reference>
<dbReference type="Proteomes" id="UP000615446">
    <property type="component" value="Unassembled WGS sequence"/>
</dbReference>
<name>A0A2Z6QEJ5_9GLOM</name>
<dbReference type="AlphaFoldDB" id="A0A2Z6QEJ5"/>
<evidence type="ECO:0000313" key="2">
    <source>
        <dbReference type="EMBL" id="GBB83274.1"/>
    </source>
</evidence>
<dbReference type="Proteomes" id="UP000247702">
    <property type="component" value="Unassembled WGS sequence"/>
</dbReference>
<accession>A0A2Z6QEJ5</accession>
<dbReference type="EMBL" id="BLAL01000229">
    <property type="protein sequence ID" value="GES94072.1"/>
    <property type="molecule type" value="Genomic_DNA"/>
</dbReference>
<keyword evidence="4" id="KW-1185">Reference proteome</keyword>
<evidence type="ECO:0000256" key="1">
    <source>
        <dbReference type="SAM" id="MobiDB-lite"/>
    </source>
</evidence>
<evidence type="ECO:0000313" key="4">
    <source>
        <dbReference type="Proteomes" id="UP000247702"/>
    </source>
</evidence>
<organism evidence="2 4">
    <name type="scientific">Rhizophagus clarus</name>
    <dbReference type="NCBI Taxonomy" id="94130"/>
    <lineage>
        <taxon>Eukaryota</taxon>
        <taxon>Fungi</taxon>
        <taxon>Fungi incertae sedis</taxon>
        <taxon>Mucoromycota</taxon>
        <taxon>Glomeromycotina</taxon>
        <taxon>Glomeromycetes</taxon>
        <taxon>Glomerales</taxon>
        <taxon>Glomeraceae</taxon>
        <taxon>Rhizophagus</taxon>
    </lineage>
</organism>
<reference evidence="3" key="2">
    <citation type="submission" date="2019-10" db="EMBL/GenBank/DDBJ databases">
        <title>Conservation and host-specific expression of non-tandemly repeated heterogenous ribosome RNA gene in arbuscular mycorrhizal fungi.</title>
        <authorList>
            <person name="Maeda T."/>
            <person name="Kobayashi Y."/>
            <person name="Nakagawa T."/>
            <person name="Ezawa T."/>
            <person name="Yamaguchi K."/>
            <person name="Bino T."/>
            <person name="Nishimoto Y."/>
            <person name="Shigenobu S."/>
            <person name="Kawaguchi M."/>
        </authorList>
    </citation>
    <scope>NUCLEOTIDE SEQUENCE</scope>
    <source>
        <strain evidence="3">HR1</strain>
    </source>
</reference>
<evidence type="ECO:0000313" key="3">
    <source>
        <dbReference type="EMBL" id="GES94072.1"/>
    </source>
</evidence>
<proteinExistence type="predicted"/>
<dbReference type="EMBL" id="BEXD01000003">
    <property type="protein sequence ID" value="GBB83274.1"/>
    <property type="molecule type" value="Genomic_DNA"/>
</dbReference>
<comment type="caution">
    <text evidence="2">The sequence shown here is derived from an EMBL/GenBank/DDBJ whole genome shotgun (WGS) entry which is preliminary data.</text>
</comment>
<protein>
    <submittedName>
        <fullName evidence="2">Uncharacterized protein</fullName>
    </submittedName>
</protein>